<dbReference type="EMBL" id="JXTB01000255">
    <property type="protein sequence ID" value="PON49773.1"/>
    <property type="molecule type" value="Genomic_DNA"/>
</dbReference>
<evidence type="ECO:0000256" key="1">
    <source>
        <dbReference type="ARBA" id="ARBA00009861"/>
    </source>
</evidence>
<proteinExistence type="inferred from homology"/>
<keyword evidence="2" id="KW-0808">Transferase</keyword>
<reference evidence="3" key="1">
    <citation type="submission" date="2016-06" db="EMBL/GenBank/DDBJ databases">
        <title>Parallel loss of symbiosis genes in relatives of nitrogen-fixing non-legume Parasponia.</title>
        <authorList>
            <person name="Van Velzen R."/>
            <person name="Holmer R."/>
            <person name="Bu F."/>
            <person name="Rutten L."/>
            <person name="Van Zeijl A."/>
            <person name="Liu W."/>
            <person name="Santuari L."/>
            <person name="Cao Q."/>
            <person name="Sharma T."/>
            <person name="Shen D."/>
            <person name="Roswanjaya Y."/>
            <person name="Wardhani T."/>
            <person name="Kalhor M.S."/>
            <person name="Jansen J."/>
            <person name="Van den Hoogen J."/>
            <person name="Gungor B."/>
            <person name="Hartog M."/>
            <person name="Hontelez J."/>
            <person name="Verver J."/>
            <person name="Yang W.-C."/>
            <person name="Schijlen E."/>
            <person name="Repin R."/>
            <person name="Schilthuizen M."/>
            <person name="Schranz E."/>
            <person name="Heidstra R."/>
            <person name="Miyata K."/>
            <person name="Fedorova E."/>
            <person name="Kohlen W."/>
            <person name="Bisseling T."/>
            <person name="Smit S."/>
            <person name="Geurts R."/>
        </authorList>
    </citation>
    <scope>NUCLEOTIDE SEQUENCE [LARGE SCALE GENOMIC DNA]</scope>
    <source>
        <strain evidence="3">cv. WU1-14</strain>
    </source>
</reference>
<protein>
    <submittedName>
        <fullName evidence="2">Transferase</fullName>
    </submittedName>
</protein>
<dbReference type="PANTHER" id="PTHR31642">
    <property type="entry name" value="TRICHOTHECENE 3-O-ACETYLTRANSFERASE"/>
    <property type="match status" value="1"/>
</dbReference>
<comment type="caution">
    <text evidence="2">The sequence shown here is derived from an EMBL/GenBank/DDBJ whole genome shotgun (WGS) entry which is preliminary data.</text>
</comment>
<dbReference type="InterPro" id="IPR050317">
    <property type="entry name" value="Plant_Fungal_Acyltransferase"/>
</dbReference>
<dbReference type="AlphaFoldDB" id="A0A2P5BLZ8"/>
<dbReference type="Pfam" id="PF02458">
    <property type="entry name" value="Transferase"/>
    <property type="match status" value="1"/>
</dbReference>
<comment type="similarity">
    <text evidence="1">Belongs to the plant acyltransferase family.</text>
</comment>
<dbReference type="Gene3D" id="3.30.559.10">
    <property type="entry name" value="Chloramphenicol acetyltransferase-like domain"/>
    <property type="match status" value="2"/>
</dbReference>
<evidence type="ECO:0000313" key="3">
    <source>
        <dbReference type="Proteomes" id="UP000237105"/>
    </source>
</evidence>
<dbReference type="STRING" id="3476.A0A2P5BLZ8"/>
<dbReference type="PANTHER" id="PTHR31642:SF259">
    <property type="entry name" value="PROTEIN ECERIFERUM 2"/>
    <property type="match status" value="1"/>
</dbReference>
<sequence>MLPPSTAVEISTAGARLSTVVPGESRGANEDLELTNMDLAVKLHYIKGVYFFRRITATTTASGGGDQSPITVAGGISIDELKSPMFALLDRFFPAAGRIRRSDDGRPYIKCNDAGVRIVEAFCVELTVDECLAMGELGSSFHDRLCYKQVLGPDLGFSPLVFLQFTWFKCGGFSVGLSWGHILGDVVSASTFINVWAQIMAGHVPQKSLHVPSSIKLHDDDLQDFVANKPLSLKELDPVENYWSLPANNGQNMRTHSFRVSSKQLELLMSNTCDKKATNFSQFEILSAVIWKSLSRIRENSGSKIVTICCYKYPRGDGDGKIEILNNKNIVVSTIKTSFEADVSELAYLIANNRTIENDAIEEMVGRNNGKGDFSMYGTNLTFVNLEEVEIYGLEVKGEKPIFANYTVEGVGDEGLVLVLPGSPKMEEGDARTVTVFLPEYQVAHLENELKTKWDIA</sequence>
<evidence type="ECO:0000313" key="2">
    <source>
        <dbReference type="EMBL" id="PON49773.1"/>
    </source>
</evidence>
<dbReference type="InterPro" id="IPR023213">
    <property type="entry name" value="CAT-like_dom_sf"/>
</dbReference>
<name>A0A2P5BLZ8_PARAD</name>
<dbReference type="Proteomes" id="UP000237105">
    <property type="component" value="Unassembled WGS sequence"/>
</dbReference>
<dbReference type="OrthoDB" id="1862401at2759"/>
<keyword evidence="3" id="KW-1185">Reference proteome</keyword>
<organism evidence="2 3">
    <name type="scientific">Parasponia andersonii</name>
    <name type="common">Sponia andersonii</name>
    <dbReference type="NCBI Taxonomy" id="3476"/>
    <lineage>
        <taxon>Eukaryota</taxon>
        <taxon>Viridiplantae</taxon>
        <taxon>Streptophyta</taxon>
        <taxon>Embryophyta</taxon>
        <taxon>Tracheophyta</taxon>
        <taxon>Spermatophyta</taxon>
        <taxon>Magnoliopsida</taxon>
        <taxon>eudicotyledons</taxon>
        <taxon>Gunneridae</taxon>
        <taxon>Pentapetalae</taxon>
        <taxon>rosids</taxon>
        <taxon>fabids</taxon>
        <taxon>Rosales</taxon>
        <taxon>Cannabaceae</taxon>
        <taxon>Parasponia</taxon>
    </lineage>
</organism>
<accession>A0A2P5BLZ8</accession>
<gene>
    <name evidence="2" type="ORF">PanWU01x14_228090</name>
</gene>
<dbReference type="GO" id="GO:0016747">
    <property type="term" value="F:acyltransferase activity, transferring groups other than amino-acyl groups"/>
    <property type="evidence" value="ECO:0007669"/>
    <property type="project" value="TreeGrafter"/>
</dbReference>